<dbReference type="EMBL" id="CAXJRC010000046">
    <property type="protein sequence ID" value="CAL2108805.1"/>
    <property type="molecule type" value="Genomic_DNA"/>
</dbReference>
<accession>A0ABP1FEK9</accession>
<evidence type="ECO:0008006" key="3">
    <source>
        <dbReference type="Google" id="ProtNLM"/>
    </source>
</evidence>
<organism evidence="1 2">
    <name type="scientific">Tenacibaculum vairaonense</name>
    <dbReference type="NCBI Taxonomy" id="3137860"/>
    <lineage>
        <taxon>Bacteria</taxon>
        <taxon>Pseudomonadati</taxon>
        <taxon>Bacteroidota</taxon>
        <taxon>Flavobacteriia</taxon>
        <taxon>Flavobacteriales</taxon>
        <taxon>Flavobacteriaceae</taxon>
        <taxon>Tenacibaculum</taxon>
    </lineage>
</organism>
<evidence type="ECO:0000313" key="1">
    <source>
        <dbReference type="EMBL" id="CAL2108805.1"/>
    </source>
</evidence>
<dbReference type="Proteomes" id="UP001497602">
    <property type="component" value="Unassembled WGS sequence"/>
</dbReference>
<dbReference type="SUPFAM" id="SSF158682">
    <property type="entry name" value="TerB-like"/>
    <property type="match status" value="1"/>
</dbReference>
<sequence>MYIKNLNIKFYQNIAKIFYAIAKSDGVVSIEEIEILKKVVKENWLEVDETFDLFGTDTAYQIEIVFDWLLGKDTSAEDCYSDFIEYFHNHSYLFTSEIKRLIMETSSKIASSFAGKNKSELILLARLSLEFNQPTA</sequence>
<keyword evidence="2" id="KW-1185">Reference proteome</keyword>
<comment type="caution">
    <text evidence="1">The sequence shown here is derived from an EMBL/GenBank/DDBJ whole genome shotgun (WGS) entry which is preliminary data.</text>
</comment>
<dbReference type="RefSeq" id="WP_348707499.1">
    <property type="nucleotide sequence ID" value="NZ_CAXIYA010000041.1"/>
</dbReference>
<reference evidence="1 2" key="1">
    <citation type="submission" date="2024-05" db="EMBL/GenBank/DDBJ databases">
        <authorList>
            <person name="Duchaud E."/>
        </authorList>
    </citation>
    <scope>NUCLEOTIDE SEQUENCE [LARGE SCALE GENOMIC DNA]</scope>
    <source>
        <strain evidence="1">Ena-SAMPLE-TAB-13-05-2024-13:56:06:370-140305</strain>
    </source>
</reference>
<proteinExistence type="predicted"/>
<dbReference type="InterPro" id="IPR029024">
    <property type="entry name" value="TerB-like"/>
</dbReference>
<gene>
    <name evidence="1" type="ORF">T190115A13A_90151</name>
</gene>
<evidence type="ECO:0000313" key="2">
    <source>
        <dbReference type="Proteomes" id="UP001497602"/>
    </source>
</evidence>
<name>A0ABP1FEK9_9FLAO</name>
<protein>
    <recommendedName>
        <fullName evidence="3">Co-chaperone DjlA N-terminal domain-containing protein</fullName>
    </recommendedName>
</protein>